<evidence type="ECO:0000313" key="1">
    <source>
        <dbReference type="EMBL" id="KAJ0094548.1"/>
    </source>
</evidence>
<reference evidence="2" key="1">
    <citation type="journal article" date="2023" name="G3 (Bethesda)">
        <title>Genome assembly and association tests identify interacting loci associated with vigor, precocity, and sex in interspecific pistachio rootstocks.</title>
        <authorList>
            <person name="Palmer W."/>
            <person name="Jacygrad E."/>
            <person name="Sagayaradj S."/>
            <person name="Cavanaugh K."/>
            <person name="Han R."/>
            <person name="Bertier L."/>
            <person name="Beede B."/>
            <person name="Kafkas S."/>
            <person name="Golino D."/>
            <person name="Preece J."/>
            <person name="Michelmore R."/>
        </authorList>
    </citation>
    <scope>NUCLEOTIDE SEQUENCE [LARGE SCALE GENOMIC DNA]</scope>
</reference>
<organism evidence="1 2">
    <name type="scientific">Pistacia atlantica</name>
    <dbReference type="NCBI Taxonomy" id="434234"/>
    <lineage>
        <taxon>Eukaryota</taxon>
        <taxon>Viridiplantae</taxon>
        <taxon>Streptophyta</taxon>
        <taxon>Embryophyta</taxon>
        <taxon>Tracheophyta</taxon>
        <taxon>Spermatophyta</taxon>
        <taxon>Magnoliopsida</taxon>
        <taxon>eudicotyledons</taxon>
        <taxon>Gunneridae</taxon>
        <taxon>Pentapetalae</taxon>
        <taxon>rosids</taxon>
        <taxon>malvids</taxon>
        <taxon>Sapindales</taxon>
        <taxon>Anacardiaceae</taxon>
        <taxon>Pistacia</taxon>
    </lineage>
</organism>
<keyword evidence="2" id="KW-1185">Reference proteome</keyword>
<name>A0ACC1B6M1_9ROSI</name>
<proteinExistence type="predicted"/>
<gene>
    <name evidence="1" type="ORF">Patl1_15775</name>
</gene>
<dbReference type="Proteomes" id="UP001164250">
    <property type="component" value="Chromosome 6"/>
</dbReference>
<accession>A0ACC1B6M1</accession>
<evidence type="ECO:0000313" key="2">
    <source>
        <dbReference type="Proteomes" id="UP001164250"/>
    </source>
</evidence>
<protein>
    <submittedName>
        <fullName evidence="1">Uncharacterized protein</fullName>
    </submittedName>
</protein>
<sequence>MPSTNITIEKASAPTTLSASAVNTGGHDATTLRTLGPRSSSALDLIKKKLQDSGTPVTSLAAPVTSGIVASKLNSSKAIEDEDSGPSKEECITKFKEMLKERGVAPFSKWEKELPKNVFDPRFKSMYILLDGNISHSYCDEFAALLIGKGIFGCRPSQVNRSGGPCLNLC</sequence>
<dbReference type="EMBL" id="CM047902">
    <property type="protein sequence ID" value="KAJ0094548.1"/>
    <property type="molecule type" value="Genomic_DNA"/>
</dbReference>
<comment type="caution">
    <text evidence="1">The sequence shown here is derived from an EMBL/GenBank/DDBJ whole genome shotgun (WGS) entry which is preliminary data.</text>
</comment>